<dbReference type="EMBL" id="BPLQ01007314">
    <property type="protein sequence ID" value="GIY29487.1"/>
    <property type="molecule type" value="Genomic_DNA"/>
</dbReference>
<proteinExistence type="predicted"/>
<accession>A0AAV4SAU1</accession>
<sequence length="280" mass="31654">MRCKRRSLSKTIRMLSKISLCPHKKIINSVTFLLCILPIAYSIASISVGSLRWSAKYHAYGNSIHGSTQQILLISFKCFQYALVHPTFTNMVALLYCVLCQCCTSALANITQEILLLKPKQFSPHKQLDILRRKAKIDDILGKLQNIFSLPIFFLIAGNFLTCGSVIGKHLNYGTQHYRSYHIKESSFYGISSFCCLTATLWVAGGVSNQFQKLKEAFHKKENLRLLNVTSLDEPTLKKGYFEETDFVFTGCDIIFYKRSTILTLFGALLTYTVLAVSTD</sequence>
<protein>
    <recommendedName>
        <fullName evidence="4">Gustatory receptor</fullName>
    </recommendedName>
</protein>
<keyword evidence="3" id="KW-1185">Reference proteome</keyword>
<gene>
    <name evidence="2" type="primary">AVEN_135741_1</name>
    <name evidence="2" type="ORF">CDAR_534181</name>
</gene>
<comment type="caution">
    <text evidence="2">The sequence shown here is derived from an EMBL/GenBank/DDBJ whole genome shotgun (WGS) entry which is preliminary data.</text>
</comment>
<evidence type="ECO:0000313" key="3">
    <source>
        <dbReference type="Proteomes" id="UP001054837"/>
    </source>
</evidence>
<organism evidence="2 3">
    <name type="scientific">Caerostris darwini</name>
    <dbReference type="NCBI Taxonomy" id="1538125"/>
    <lineage>
        <taxon>Eukaryota</taxon>
        <taxon>Metazoa</taxon>
        <taxon>Ecdysozoa</taxon>
        <taxon>Arthropoda</taxon>
        <taxon>Chelicerata</taxon>
        <taxon>Arachnida</taxon>
        <taxon>Araneae</taxon>
        <taxon>Araneomorphae</taxon>
        <taxon>Entelegynae</taxon>
        <taxon>Araneoidea</taxon>
        <taxon>Araneidae</taxon>
        <taxon>Caerostris</taxon>
    </lineage>
</organism>
<feature type="transmembrane region" description="Helical" evidence="1">
    <location>
        <begin position="147"/>
        <end position="167"/>
    </location>
</feature>
<evidence type="ECO:0008006" key="4">
    <source>
        <dbReference type="Google" id="ProtNLM"/>
    </source>
</evidence>
<evidence type="ECO:0000313" key="2">
    <source>
        <dbReference type="EMBL" id="GIY29487.1"/>
    </source>
</evidence>
<dbReference type="Proteomes" id="UP001054837">
    <property type="component" value="Unassembled WGS sequence"/>
</dbReference>
<feature type="transmembrane region" description="Helical" evidence="1">
    <location>
        <begin position="262"/>
        <end position="279"/>
    </location>
</feature>
<feature type="transmembrane region" description="Helical" evidence="1">
    <location>
        <begin position="93"/>
        <end position="117"/>
    </location>
</feature>
<keyword evidence="1" id="KW-0812">Transmembrane</keyword>
<feature type="transmembrane region" description="Helical" evidence="1">
    <location>
        <begin position="187"/>
        <end position="207"/>
    </location>
</feature>
<name>A0AAV4SAU1_9ARAC</name>
<keyword evidence="1" id="KW-1133">Transmembrane helix</keyword>
<dbReference type="AlphaFoldDB" id="A0AAV4SAU1"/>
<evidence type="ECO:0000256" key="1">
    <source>
        <dbReference type="SAM" id="Phobius"/>
    </source>
</evidence>
<reference evidence="2 3" key="1">
    <citation type="submission" date="2021-06" db="EMBL/GenBank/DDBJ databases">
        <title>Caerostris darwini draft genome.</title>
        <authorList>
            <person name="Kono N."/>
            <person name="Arakawa K."/>
        </authorList>
    </citation>
    <scope>NUCLEOTIDE SEQUENCE [LARGE SCALE GENOMIC DNA]</scope>
</reference>
<keyword evidence="1" id="KW-0472">Membrane</keyword>